<feature type="transmembrane region" description="Helical" evidence="6">
    <location>
        <begin position="45"/>
        <end position="63"/>
    </location>
</feature>
<keyword evidence="3 6" id="KW-0812">Transmembrane</keyword>
<comment type="subcellular location">
    <subcellularLocation>
        <location evidence="1">Membrane</location>
        <topology evidence="1">Multi-pass membrane protein</topology>
    </subcellularLocation>
</comment>
<dbReference type="Pfam" id="PF02361">
    <property type="entry name" value="CbiQ"/>
    <property type="match status" value="1"/>
</dbReference>
<dbReference type="AlphaFoldDB" id="Q5P1J3"/>
<reference evidence="7 8" key="1">
    <citation type="journal article" date="2005" name="Arch. Microbiol.">
        <title>The genome sequence of an anaerobic aromatic-degrading denitrifying bacterium, strain EbN1.</title>
        <authorList>
            <person name="Rabus R."/>
            <person name="Kube M."/>
            <person name="Heider J."/>
            <person name="Beck A."/>
            <person name="Heitmann K."/>
            <person name="Widdel F."/>
            <person name="Reinhardt R."/>
        </authorList>
    </citation>
    <scope>NUCLEOTIDE SEQUENCE [LARGE SCALE GENOMIC DNA]</scope>
    <source>
        <strain evidence="7 8">EbN1</strain>
    </source>
</reference>
<dbReference type="KEGG" id="eba:ebA4769"/>
<feature type="transmembrane region" description="Helical" evidence="6">
    <location>
        <begin position="203"/>
        <end position="220"/>
    </location>
</feature>
<evidence type="ECO:0008006" key="9">
    <source>
        <dbReference type="Google" id="ProtNLM"/>
    </source>
</evidence>
<evidence type="ECO:0000256" key="2">
    <source>
        <dbReference type="ARBA" id="ARBA00008564"/>
    </source>
</evidence>
<evidence type="ECO:0000313" key="8">
    <source>
        <dbReference type="Proteomes" id="UP000006552"/>
    </source>
</evidence>
<gene>
    <name evidence="7" type="ORF">ebA4769</name>
</gene>
<evidence type="ECO:0000256" key="1">
    <source>
        <dbReference type="ARBA" id="ARBA00004141"/>
    </source>
</evidence>
<organism evidence="7 8">
    <name type="scientific">Aromatoleum aromaticum (strain DSM 19018 / LMG 30748 / EbN1)</name>
    <name type="common">Azoarcus sp. (strain EbN1)</name>
    <dbReference type="NCBI Taxonomy" id="76114"/>
    <lineage>
        <taxon>Bacteria</taxon>
        <taxon>Pseudomonadati</taxon>
        <taxon>Pseudomonadota</taxon>
        <taxon>Betaproteobacteria</taxon>
        <taxon>Rhodocyclales</taxon>
        <taxon>Rhodocyclaceae</taxon>
        <taxon>Aromatoleum</taxon>
    </lineage>
</organism>
<evidence type="ECO:0000256" key="6">
    <source>
        <dbReference type="SAM" id="Phobius"/>
    </source>
</evidence>
<feature type="transmembrane region" description="Helical" evidence="6">
    <location>
        <begin position="106"/>
        <end position="128"/>
    </location>
</feature>
<dbReference type="Proteomes" id="UP000006552">
    <property type="component" value="Chromosome"/>
</dbReference>
<comment type="similarity">
    <text evidence="2">Belongs to the CbiQ family.</text>
</comment>
<protein>
    <recommendedName>
        <fullName evidence="9">Cobalt transport protein</fullName>
    </recommendedName>
</protein>
<keyword evidence="4 6" id="KW-1133">Transmembrane helix</keyword>
<dbReference type="EMBL" id="CR555306">
    <property type="protein sequence ID" value="CAI08821.1"/>
    <property type="molecule type" value="Genomic_DNA"/>
</dbReference>
<dbReference type="HOGENOM" id="CLU_108519_0_0_4"/>
<dbReference type="GO" id="GO:0005886">
    <property type="term" value="C:plasma membrane"/>
    <property type="evidence" value="ECO:0007669"/>
    <property type="project" value="UniProtKB-ARBA"/>
</dbReference>
<dbReference type="eggNOG" id="COG0619">
    <property type="taxonomic scope" value="Bacteria"/>
</dbReference>
<feature type="transmembrane region" description="Helical" evidence="6">
    <location>
        <begin position="75"/>
        <end position="94"/>
    </location>
</feature>
<accession>Q5P1J3</accession>
<keyword evidence="8" id="KW-1185">Reference proteome</keyword>
<feature type="transmembrane region" description="Helical" evidence="6">
    <location>
        <begin position="21"/>
        <end position="39"/>
    </location>
</feature>
<name>Q5P1J3_AROAE</name>
<proteinExistence type="inferred from homology"/>
<sequence length="221" mass="23759">MSDCNAGRVFAIARLSPQSGFGMHAGLLILMWAAGVTAIQAMSGVWLLAAVIGSGLVASLLAPERSWRLVRRVRFLLLAIVVFFAWFTPGEALVTDWPVVSPTGEGVLLAAQHGGRLVAVVFCVAILLQRLSVDRLVSGLYALLRPLEFVGLPASRLAVRLLLVLRYVEAGAEHGWTHWLDEADVPSDETISVVREPFGLREIAVSALCIALGVAWLGIVK</sequence>
<dbReference type="STRING" id="76114.ebA4769"/>
<keyword evidence="5 6" id="KW-0472">Membrane</keyword>
<evidence type="ECO:0000313" key="7">
    <source>
        <dbReference type="EMBL" id="CAI08821.1"/>
    </source>
</evidence>
<dbReference type="InterPro" id="IPR003339">
    <property type="entry name" value="ABC/ECF_trnsptr_transmembrane"/>
</dbReference>
<evidence type="ECO:0000256" key="4">
    <source>
        <dbReference type="ARBA" id="ARBA00022989"/>
    </source>
</evidence>
<evidence type="ECO:0000256" key="5">
    <source>
        <dbReference type="ARBA" id="ARBA00023136"/>
    </source>
</evidence>
<dbReference type="CDD" id="cd16914">
    <property type="entry name" value="EcfT"/>
    <property type="match status" value="1"/>
</dbReference>
<evidence type="ECO:0000256" key="3">
    <source>
        <dbReference type="ARBA" id="ARBA00022692"/>
    </source>
</evidence>